<dbReference type="EMBL" id="JAMZIH010005236">
    <property type="protein sequence ID" value="KAJ1675601.1"/>
    <property type="molecule type" value="Genomic_DNA"/>
</dbReference>
<name>A0ACC1HIV7_9FUNG</name>
<organism evidence="1 2">
    <name type="scientific">Spiromyces aspiralis</name>
    <dbReference type="NCBI Taxonomy" id="68401"/>
    <lineage>
        <taxon>Eukaryota</taxon>
        <taxon>Fungi</taxon>
        <taxon>Fungi incertae sedis</taxon>
        <taxon>Zoopagomycota</taxon>
        <taxon>Kickxellomycotina</taxon>
        <taxon>Kickxellomycetes</taxon>
        <taxon>Kickxellales</taxon>
        <taxon>Kickxellaceae</taxon>
        <taxon>Spiromyces</taxon>
    </lineage>
</organism>
<comment type="caution">
    <text evidence="1">The sequence shown here is derived from an EMBL/GenBank/DDBJ whole genome shotgun (WGS) entry which is preliminary data.</text>
</comment>
<protein>
    <submittedName>
        <fullName evidence="1">Transcription elongation factor spt6</fullName>
    </submittedName>
</protein>
<evidence type="ECO:0000313" key="2">
    <source>
        <dbReference type="Proteomes" id="UP001145114"/>
    </source>
</evidence>
<feature type="non-terminal residue" evidence="1">
    <location>
        <position position="1"/>
    </location>
</feature>
<gene>
    <name evidence="1" type="primary">SPT6</name>
    <name evidence="1" type="ORF">EV182_000956</name>
</gene>
<evidence type="ECO:0000313" key="1">
    <source>
        <dbReference type="EMBL" id="KAJ1675601.1"/>
    </source>
</evidence>
<keyword evidence="1" id="KW-0648">Protein biosynthesis</keyword>
<dbReference type="Proteomes" id="UP001145114">
    <property type="component" value="Unassembled WGS sequence"/>
</dbReference>
<accession>A0ACC1HIV7</accession>
<keyword evidence="2" id="KW-1185">Reference proteome</keyword>
<keyword evidence="1" id="KW-0251">Elongation factor</keyword>
<sequence length="1448" mass="163483">YDEAPEGEGEIATTRDRRATKPAKAGDMAWEGGVYATGGGIGSFLGDEALGIDDEVLDELLEIFGTGHEYDFAMEEPSVLEQQEHGVREKRLEEVFEPGELAAQMMTEEDEVIRLADIPERMMLRSTKLDLTRKLLEDEITDEVTWAAKHIRSRQAWGVRVGPPPEYLLETHCLAGMLAVFKLISTDFCEVPYIATHRRDMFVTPLEGVEEQEDRVKEWLSLDDLWLLYDLDVQFRSFLHRRETVSQTLRKLKGEVRRKVQRALDAHEFNEGGFEDDVGDNDNDNDDNDDGSGARYEFVQMYPSLLRVGDEDFVRKLMDSAERIEEVNDIMDWLQAEYFAELQKANMRQEGGNGEEGEEAARRGLNKRPTTSSILETARRNELDKFISNNMGITARQFGEVLSNTEQHYIDDHNRLDKPEKAAELYLTREFLSPGMLVRAATAYFAYMIATDPSVRRYVRRQFEERAHVWVWATKRGCVEISYNDHPYFEFKYLRPKPVASFAGLAQILSILKAEAEGLVKIGVTLSEVEKAPRFGQGENQIEESEQAALVSELASEMDRMIRSDAVHESAEAWNEVRSQAVREALSEHLVPMMSRWVLGRLRGEAEQYVGLECQRSLEGRINVRPALNSRMQETDTPRVVAVVGGGFAPSSRGALRIVYVDDQGRYIEHFTADTLRNRSQEPNAAYGQLPLGLQFDDGHAPSRGDGVQEMLQMLNKYQPDVVAVSGMASQTMRLLEDVRAVVDQFCERTSDDILVTMVDDEAARIYWTSERAKQEFPNLRDEERYAVSVARTVQCPLTEYSGLGDGLLGLPLHPAQKQIPTEVLKGYLERALVNVVNQVGVDINAAARFPYRQHILQYVCGLGPRKAKILINRVNHLPNHMLDSRSDLIREGIMTRTIFINSASFLKILPQGLDILDTTRVHPEDYELARKMAADALDIEEDDEDDDLGYSDGPSRHVATLMRGDTYRIDDLILTEYSRELERMLDVPKLESLKLIKRELKAPYGDMRRPFQPPSPERVFNMLTGEKIGESLTDDGTSLVAINIARVMPRFAIGLLDSGIEVFINIANASDSRIDTMADVLAVGQSVPGVVKMINLDKLSVDVSICDSDVERVRAERSNQLKAIPMDVVDKYFDVDAERRQRESHQVTTSKSQTLMRQIQHPWFRAINGIAAEKYLASRPIGSCVIRPSSRGFDHIAVTWKVAEDIYQHIDVEELNKPSRMGVGRTLKVGKYTYSDLDELITFHIEPISSKFDEARRHAKFYDPGTDLHIEVRPDSRQLETAEARERRAQCMQDQIASHLDALANSAGRGVYCLCYSYSYPGSLQIVFKATPRSRSISHRTVRVMPDAYVLVEGGSYPTITALINGFKTIQMNAVSSRPSHARQYQHPPSAATTIASSSSSQYSSRGGGSGEYRSSYSSSMNDRGDRVRHGGRYSSMLSREYYGSSV</sequence>
<proteinExistence type="predicted"/>
<reference evidence="1" key="1">
    <citation type="submission" date="2022-06" db="EMBL/GenBank/DDBJ databases">
        <title>Phylogenomic reconstructions and comparative analyses of Kickxellomycotina fungi.</title>
        <authorList>
            <person name="Reynolds N.K."/>
            <person name="Stajich J.E."/>
            <person name="Barry K."/>
            <person name="Grigoriev I.V."/>
            <person name="Crous P."/>
            <person name="Smith M.E."/>
        </authorList>
    </citation>
    <scope>NUCLEOTIDE SEQUENCE</scope>
    <source>
        <strain evidence="1">RSA 2271</strain>
    </source>
</reference>